<accession>A0ABS8GVG1</accession>
<feature type="transmembrane region" description="Helical" evidence="1">
    <location>
        <begin position="62"/>
        <end position="79"/>
    </location>
</feature>
<keyword evidence="3" id="KW-0418">Kinase</keyword>
<keyword evidence="3" id="KW-0808">Transferase</keyword>
<gene>
    <name evidence="3" type="ORF">LLW17_10205</name>
</gene>
<reference evidence="3 4" key="1">
    <citation type="submission" date="2021-11" db="EMBL/GenBank/DDBJ databases">
        <title>Seasonal and diel survey of microbial diversity of the Tyrrhenian coast.</title>
        <authorList>
            <person name="Gattoni G."/>
            <person name="Corral P."/>
        </authorList>
    </citation>
    <scope>NUCLEOTIDE SEQUENCE [LARGE SCALE GENOMIC DNA]</scope>
    <source>
        <strain evidence="3 4">Mr9</strain>
    </source>
</reference>
<sequence length="380" mass="43651">MPLRTLILSSFGLSFKVKRLKFRTVFIQLIIGILLLSIPFITSPDLESGLQLLKIKPFQYHFTGYFLLLVFFYSNYYILIPRFYISKKYGIYLVLLIGCYAVISLLPNLLFDLSAGPDFNSAIKPPENTPPPSFPPFQEGPQQRPANAFISQQALFKFKESYILQFALVTGLSLLMRLNTHLKQIQKEKLIAEVSYLKAQINPHFLFNTLNSLYALALRKSDEAPEAILKLSGMMRYVVTESNHTRVALKKELDYLHDYVALQKLRLAANVKLSFKVKGEPKNLEIAPLILITYIENAFKYGINPDENSEININMDVREKGVELRVTNRIVITKNTLSADSSEGQRNTQKRLDHLYPSKYELFLKEADGFYEVKLYLELV</sequence>
<evidence type="ECO:0000313" key="3">
    <source>
        <dbReference type="EMBL" id="MCC4213091.1"/>
    </source>
</evidence>
<keyword evidence="4" id="KW-1185">Reference proteome</keyword>
<dbReference type="InterPro" id="IPR050640">
    <property type="entry name" value="Bact_2-comp_sensor_kinase"/>
</dbReference>
<dbReference type="Proteomes" id="UP001197770">
    <property type="component" value="Unassembled WGS sequence"/>
</dbReference>
<organism evidence="3 4">
    <name type="scientific">Leeuwenhoekiella parthenopeia</name>
    <dbReference type="NCBI Taxonomy" id="2890320"/>
    <lineage>
        <taxon>Bacteria</taxon>
        <taxon>Pseudomonadati</taxon>
        <taxon>Bacteroidota</taxon>
        <taxon>Flavobacteriia</taxon>
        <taxon>Flavobacteriales</taxon>
        <taxon>Flavobacteriaceae</taxon>
        <taxon>Leeuwenhoekiella</taxon>
    </lineage>
</organism>
<dbReference type="Pfam" id="PF06580">
    <property type="entry name" value="His_kinase"/>
    <property type="match status" value="1"/>
</dbReference>
<feature type="transmembrane region" description="Helical" evidence="1">
    <location>
        <begin position="91"/>
        <end position="111"/>
    </location>
</feature>
<proteinExistence type="predicted"/>
<feature type="domain" description="Signal transduction histidine kinase internal region" evidence="2">
    <location>
        <begin position="192"/>
        <end position="268"/>
    </location>
</feature>
<evidence type="ECO:0000259" key="2">
    <source>
        <dbReference type="Pfam" id="PF06580"/>
    </source>
</evidence>
<protein>
    <submittedName>
        <fullName evidence="3">Histidine kinase</fullName>
    </submittedName>
</protein>
<name>A0ABS8GVG1_9FLAO</name>
<keyword evidence="1" id="KW-0812">Transmembrane</keyword>
<evidence type="ECO:0000313" key="4">
    <source>
        <dbReference type="Proteomes" id="UP001197770"/>
    </source>
</evidence>
<keyword evidence="1" id="KW-0472">Membrane</keyword>
<dbReference type="RefSeq" id="WP_228230156.1">
    <property type="nucleotide sequence ID" value="NZ_JAJGMW010000011.1"/>
</dbReference>
<dbReference type="GO" id="GO:0016301">
    <property type="term" value="F:kinase activity"/>
    <property type="evidence" value="ECO:0007669"/>
    <property type="project" value="UniProtKB-KW"/>
</dbReference>
<feature type="transmembrane region" description="Helical" evidence="1">
    <location>
        <begin position="20"/>
        <end position="42"/>
    </location>
</feature>
<dbReference type="PANTHER" id="PTHR34220">
    <property type="entry name" value="SENSOR HISTIDINE KINASE YPDA"/>
    <property type="match status" value="1"/>
</dbReference>
<comment type="caution">
    <text evidence="3">The sequence shown here is derived from an EMBL/GenBank/DDBJ whole genome shotgun (WGS) entry which is preliminary data.</text>
</comment>
<dbReference type="EMBL" id="JAJGMW010000011">
    <property type="protein sequence ID" value="MCC4213091.1"/>
    <property type="molecule type" value="Genomic_DNA"/>
</dbReference>
<keyword evidence="1" id="KW-1133">Transmembrane helix</keyword>
<dbReference type="PANTHER" id="PTHR34220:SF7">
    <property type="entry name" value="SENSOR HISTIDINE KINASE YPDA"/>
    <property type="match status" value="1"/>
</dbReference>
<dbReference type="InterPro" id="IPR010559">
    <property type="entry name" value="Sig_transdc_His_kin_internal"/>
</dbReference>
<evidence type="ECO:0000256" key="1">
    <source>
        <dbReference type="SAM" id="Phobius"/>
    </source>
</evidence>